<organism evidence="1 2">
    <name type="scientific">Ditylenchus destructor</name>
    <dbReference type="NCBI Taxonomy" id="166010"/>
    <lineage>
        <taxon>Eukaryota</taxon>
        <taxon>Metazoa</taxon>
        <taxon>Ecdysozoa</taxon>
        <taxon>Nematoda</taxon>
        <taxon>Chromadorea</taxon>
        <taxon>Rhabditida</taxon>
        <taxon>Tylenchina</taxon>
        <taxon>Tylenchomorpha</taxon>
        <taxon>Sphaerularioidea</taxon>
        <taxon>Anguinidae</taxon>
        <taxon>Anguininae</taxon>
        <taxon>Ditylenchus</taxon>
    </lineage>
</organism>
<evidence type="ECO:0000313" key="2">
    <source>
        <dbReference type="Proteomes" id="UP001201812"/>
    </source>
</evidence>
<dbReference type="Proteomes" id="UP001201812">
    <property type="component" value="Unassembled WGS sequence"/>
</dbReference>
<reference evidence="1" key="1">
    <citation type="submission" date="2022-01" db="EMBL/GenBank/DDBJ databases">
        <title>Genome Sequence Resource for Two Populations of Ditylenchus destructor, the Migratory Endoparasitic Phytonematode.</title>
        <authorList>
            <person name="Zhang H."/>
            <person name="Lin R."/>
            <person name="Xie B."/>
        </authorList>
    </citation>
    <scope>NUCLEOTIDE SEQUENCE</scope>
    <source>
        <strain evidence="1">BazhouSP</strain>
    </source>
</reference>
<protein>
    <submittedName>
        <fullName evidence="1">Uncharacterized protein</fullName>
    </submittedName>
</protein>
<accession>A0AAD4MM37</accession>
<gene>
    <name evidence="1" type="ORF">DdX_17453</name>
</gene>
<proteinExistence type="predicted"/>
<evidence type="ECO:0000313" key="1">
    <source>
        <dbReference type="EMBL" id="KAI1699208.1"/>
    </source>
</evidence>
<sequence>MLFLQNYNQYTDELMNIRMMFRNDETTIWHFIKNSNYFVDHIDSQDERLVHKVIDNDEVSFIEVKHHFEIHLSDTPHPCVLVVKDDLSTVSVTTDSDGKVLFINYSKGQIEIYNWEENPNLRPLFLFGGSVFDIIEYSITQVDNMTKALAHKKEKFKFELF</sequence>
<keyword evidence="2" id="KW-1185">Reference proteome</keyword>
<comment type="caution">
    <text evidence="1">The sequence shown here is derived from an EMBL/GenBank/DDBJ whole genome shotgun (WGS) entry which is preliminary data.</text>
</comment>
<dbReference type="EMBL" id="JAKKPZ010000188">
    <property type="protein sequence ID" value="KAI1699208.1"/>
    <property type="molecule type" value="Genomic_DNA"/>
</dbReference>
<name>A0AAD4MM37_9BILA</name>
<dbReference type="AlphaFoldDB" id="A0AAD4MM37"/>